<dbReference type="Pfam" id="PF24363">
    <property type="entry name" value="DUF7519"/>
    <property type="match status" value="1"/>
</dbReference>
<protein>
    <submittedName>
        <fullName evidence="2">Uncharacterized protein</fullName>
    </submittedName>
</protein>
<feature type="transmembrane region" description="Helical" evidence="1">
    <location>
        <begin position="441"/>
        <end position="459"/>
    </location>
</feature>
<keyword evidence="1" id="KW-0812">Transmembrane</keyword>
<feature type="transmembrane region" description="Helical" evidence="1">
    <location>
        <begin position="69"/>
        <end position="90"/>
    </location>
</feature>
<feature type="transmembrane region" description="Helical" evidence="1">
    <location>
        <begin position="245"/>
        <end position="267"/>
    </location>
</feature>
<feature type="transmembrane region" description="Helical" evidence="1">
    <location>
        <begin position="326"/>
        <end position="349"/>
    </location>
</feature>
<dbReference type="Proteomes" id="UP001500194">
    <property type="component" value="Unassembled WGS sequence"/>
</dbReference>
<evidence type="ECO:0000256" key="1">
    <source>
        <dbReference type="SAM" id="Phobius"/>
    </source>
</evidence>
<dbReference type="GeneID" id="68572838"/>
<keyword evidence="1" id="KW-1133">Transmembrane helix</keyword>
<feature type="transmembrane region" description="Helical" evidence="1">
    <location>
        <begin position="110"/>
        <end position="136"/>
    </location>
</feature>
<feature type="transmembrane region" description="Helical" evidence="1">
    <location>
        <begin position="513"/>
        <end position="533"/>
    </location>
</feature>
<proteinExistence type="predicted"/>
<feature type="transmembrane region" description="Helical" evidence="1">
    <location>
        <begin position="415"/>
        <end position="435"/>
    </location>
</feature>
<feature type="transmembrane region" description="Helical" evidence="1">
    <location>
        <begin position="287"/>
        <end position="314"/>
    </location>
</feature>
<dbReference type="RefSeq" id="WP_227262216.1">
    <property type="nucleotide sequence ID" value="NZ_BAAADU010000002.1"/>
</dbReference>
<feature type="transmembrane region" description="Helical" evidence="1">
    <location>
        <begin position="379"/>
        <end position="403"/>
    </location>
</feature>
<gene>
    <name evidence="2" type="ORF">GCM10009019_24750</name>
</gene>
<evidence type="ECO:0000313" key="3">
    <source>
        <dbReference type="Proteomes" id="UP001500194"/>
    </source>
</evidence>
<feature type="transmembrane region" description="Helical" evidence="1">
    <location>
        <begin position="41"/>
        <end position="57"/>
    </location>
</feature>
<feature type="transmembrane region" description="Helical" evidence="1">
    <location>
        <begin position="206"/>
        <end position="224"/>
    </location>
</feature>
<reference evidence="2 3" key="1">
    <citation type="journal article" date="2019" name="Int. J. Syst. Evol. Microbiol.">
        <title>The Global Catalogue of Microorganisms (GCM) 10K type strain sequencing project: providing services to taxonomists for standard genome sequencing and annotation.</title>
        <authorList>
            <consortium name="The Broad Institute Genomics Platform"/>
            <consortium name="The Broad Institute Genome Sequencing Center for Infectious Disease"/>
            <person name="Wu L."/>
            <person name="Ma J."/>
        </authorList>
    </citation>
    <scope>NUCLEOTIDE SEQUENCE [LARGE SCALE GENOMIC DNA]</scope>
    <source>
        <strain evidence="2 3">JCM 16327</strain>
    </source>
</reference>
<evidence type="ECO:0000313" key="2">
    <source>
        <dbReference type="EMBL" id="GAA0659294.1"/>
    </source>
</evidence>
<name>A0AAV3T552_9EURY</name>
<keyword evidence="3" id="KW-1185">Reference proteome</keyword>
<accession>A0AAV3T552</accession>
<comment type="caution">
    <text evidence="2">The sequence shown here is derived from an EMBL/GenBank/DDBJ whole genome shotgun (WGS) entry which is preliminary data.</text>
</comment>
<organism evidence="2 3">
    <name type="scientific">Salarchaeum japonicum</name>
    <dbReference type="NCBI Taxonomy" id="555573"/>
    <lineage>
        <taxon>Archaea</taxon>
        <taxon>Methanobacteriati</taxon>
        <taxon>Methanobacteriota</taxon>
        <taxon>Stenosarchaea group</taxon>
        <taxon>Halobacteria</taxon>
        <taxon>Halobacteriales</taxon>
        <taxon>Halobacteriaceae</taxon>
    </lineage>
</organism>
<feature type="transmembrane region" description="Helical" evidence="1">
    <location>
        <begin position="148"/>
        <end position="169"/>
    </location>
</feature>
<dbReference type="EMBL" id="BAAADU010000002">
    <property type="protein sequence ID" value="GAA0659294.1"/>
    <property type="molecule type" value="Genomic_DNA"/>
</dbReference>
<dbReference type="AlphaFoldDB" id="A0AAV3T552"/>
<keyword evidence="1" id="KW-0472">Membrane</keyword>
<dbReference type="InterPro" id="IPR055941">
    <property type="entry name" value="DUF7519"/>
</dbReference>
<sequence length="534" mass="53372">MTRLTDTTWRPTRVGTLVVLLGTLAVSAALARPLGLEPSIVLAWTAAVPFALGLWLVERERWRPAARFLAGVAVLPLGVGATVGAVYAAVTLFGSLFPQPTAAQVAEATLVVLGRLAVVAGLTAAALGATVSVGDLADRASLRRFSKVAGRTAFVAIAAAGALVALAVVGHTEIGGLQGTVGDAASGVASALERELLAPDAGTPHVFSFAALVVLSSLTVAGALRSLPVAELLDAPASVTAVRRALYQVTLAGIVLLVAGTLTRFAISPARLRRVLPAAAYDALVAVTTLGVLRTALVAAAVAGLAGVLVGWLFRRLARASAGTAAVRHAPTVAGGALVAGTFAVHAPLVDELHGFVLSQVPYTVAGTVREQSGAILSYYGTFTAAAVLLAVVLVAATATLVAARVGVGLRILPVDTFGPALAAAGLFVAAAFAGTTDAVTPLRFLACVVAALVVWDAGEYATQLGDEIGRHVSTAGVEGVHLVGTLLVGVAAAALAVAVANYGTAMAFANPNALPVAVVGSGVALLALVFALK</sequence>
<feature type="transmembrane region" description="Helical" evidence="1">
    <location>
        <begin position="480"/>
        <end position="501"/>
    </location>
</feature>